<accession>A0A8H3XFL0</accession>
<reference evidence="1 2" key="1">
    <citation type="journal article" date="2019" name="Environ. Microbiol.">
        <title>At the nexus of three kingdoms: the genome of the mycorrhizal fungus Gigaspora margarita provides insights into plant, endobacterial and fungal interactions.</title>
        <authorList>
            <person name="Venice F."/>
            <person name="Ghignone S."/>
            <person name="Salvioli di Fossalunga A."/>
            <person name="Amselem J."/>
            <person name="Novero M."/>
            <person name="Xianan X."/>
            <person name="Sedzielewska Toro K."/>
            <person name="Morin E."/>
            <person name="Lipzen A."/>
            <person name="Grigoriev I.V."/>
            <person name="Henrissat B."/>
            <person name="Martin F.M."/>
            <person name="Bonfante P."/>
        </authorList>
    </citation>
    <scope>NUCLEOTIDE SEQUENCE [LARGE SCALE GENOMIC DNA]</scope>
    <source>
        <strain evidence="1 2">BEG34</strain>
    </source>
</reference>
<sequence>MSHSQHLQQQCPRCRMKGHYVLECPNVKPLDEKCTMLTRALTSEQSEELQEIINKNFYGSLHEEQIPAALDFILEVIEHIITKDEEYLIQKDKGYNERPCIRNYYEAKVKKVKRKAFKHCQKLANQDHIYETNDL</sequence>
<dbReference type="GO" id="GO:0003676">
    <property type="term" value="F:nucleic acid binding"/>
    <property type="evidence" value="ECO:0007669"/>
    <property type="project" value="InterPro"/>
</dbReference>
<protein>
    <recommendedName>
        <fullName evidence="3">CCHC-type domain-containing protein</fullName>
    </recommendedName>
</protein>
<dbReference type="AlphaFoldDB" id="A0A8H3XFL0"/>
<organism evidence="1 2">
    <name type="scientific">Gigaspora margarita</name>
    <dbReference type="NCBI Taxonomy" id="4874"/>
    <lineage>
        <taxon>Eukaryota</taxon>
        <taxon>Fungi</taxon>
        <taxon>Fungi incertae sedis</taxon>
        <taxon>Mucoromycota</taxon>
        <taxon>Glomeromycotina</taxon>
        <taxon>Glomeromycetes</taxon>
        <taxon>Diversisporales</taxon>
        <taxon>Gigasporaceae</taxon>
        <taxon>Gigaspora</taxon>
    </lineage>
</organism>
<name>A0A8H3XFL0_GIGMA</name>
<dbReference type="EMBL" id="WTPW01001091">
    <property type="protein sequence ID" value="KAF0457806.1"/>
    <property type="molecule type" value="Genomic_DNA"/>
</dbReference>
<keyword evidence="2" id="KW-1185">Reference proteome</keyword>
<evidence type="ECO:0000313" key="2">
    <source>
        <dbReference type="Proteomes" id="UP000439903"/>
    </source>
</evidence>
<dbReference type="Proteomes" id="UP000439903">
    <property type="component" value="Unassembled WGS sequence"/>
</dbReference>
<comment type="caution">
    <text evidence="1">The sequence shown here is derived from an EMBL/GenBank/DDBJ whole genome shotgun (WGS) entry which is preliminary data.</text>
</comment>
<dbReference type="InterPro" id="IPR036875">
    <property type="entry name" value="Znf_CCHC_sf"/>
</dbReference>
<proteinExistence type="predicted"/>
<dbReference type="SUPFAM" id="SSF57756">
    <property type="entry name" value="Retrovirus zinc finger-like domains"/>
    <property type="match status" value="1"/>
</dbReference>
<dbReference type="GO" id="GO:0008270">
    <property type="term" value="F:zinc ion binding"/>
    <property type="evidence" value="ECO:0007669"/>
    <property type="project" value="InterPro"/>
</dbReference>
<evidence type="ECO:0000313" key="1">
    <source>
        <dbReference type="EMBL" id="KAF0457806.1"/>
    </source>
</evidence>
<gene>
    <name evidence="1" type="ORF">F8M41_001148</name>
</gene>
<dbReference type="OrthoDB" id="2466250at2759"/>
<evidence type="ECO:0008006" key="3">
    <source>
        <dbReference type="Google" id="ProtNLM"/>
    </source>
</evidence>